<organism evidence="3 4">
    <name type="scientific">Acrobeloides nanus</name>
    <dbReference type="NCBI Taxonomy" id="290746"/>
    <lineage>
        <taxon>Eukaryota</taxon>
        <taxon>Metazoa</taxon>
        <taxon>Ecdysozoa</taxon>
        <taxon>Nematoda</taxon>
        <taxon>Chromadorea</taxon>
        <taxon>Rhabditida</taxon>
        <taxon>Tylenchina</taxon>
        <taxon>Cephalobomorpha</taxon>
        <taxon>Cephaloboidea</taxon>
        <taxon>Cephalobidae</taxon>
        <taxon>Acrobeloides</taxon>
    </lineage>
</organism>
<dbReference type="InterPro" id="IPR000192">
    <property type="entry name" value="Aminotrans_V_dom"/>
</dbReference>
<dbReference type="Proteomes" id="UP000887540">
    <property type="component" value="Unplaced"/>
</dbReference>
<dbReference type="SUPFAM" id="SSF53383">
    <property type="entry name" value="PLP-dependent transferases"/>
    <property type="match status" value="1"/>
</dbReference>
<dbReference type="InterPro" id="IPR005303">
    <property type="entry name" value="MOCOS_middle"/>
</dbReference>
<dbReference type="SUPFAM" id="SSF141673">
    <property type="entry name" value="MOSC N-terminal domain-like"/>
    <property type="match status" value="1"/>
</dbReference>
<dbReference type="GO" id="GO:0006777">
    <property type="term" value="P:Mo-molybdopterin cofactor biosynthetic process"/>
    <property type="evidence" value="ECO:0007669"/>
    <property type="project" value="UniProtKB-KW"/>
</dbReference>
<dbReference type="InterPro" id="IPR015421">
    <property type="entry name" value="PyrdxlP-dep_Trfase_major"/>
</dbReference>
<dbReference type="InterPro" id="IPR015422">
    <property type="entry name" value="PyrdxlP-dep_Trfase_small"/>
</dbReference>
<dbReference type="PANTHER" id="PTHR14237:SF80">
    <property type="entry name" value="MOLYBDENUM COFACTOR SULFURASE"/>
    <property type="match status" value="1"/>
</dbReference>
<evidence type="ECO:0000256" key="1">
    <source>
        <dbReference type="ARBA" id="ARBA00023150"/>
    </source>
</evidence>
<dbReference type="PANTHER" id="PTHR14237">
    <property type="entry name" value="MOLYBDOPTERIN COFACTOR SULFURASE MOSC"/>
    <property type="match status" value="1"/>
</dbReference>
<keyword evidence="3" id="KW-1185">Reference proteome</keyword>
<dbReference type="GO" id="GO:0003824">
    <property type="term" value="F:catalytic activity"/>
    <property type="evidence" value="ECO:0007669"/>
    <property type="project" value="InterPro"/>
</dbReference>
<dbReference type="Gene3D" id="3.40.640.10">
    <property type="entry name" value="Type I PLP-dependent aspartate aminotransferase-like (Major domain)"/>
    <property type="match status" value="1"/>
</dbReference>
<evidence type="ECO:0000259" key="2">
    <source>
        <dbReference type="PROSITE" id="PS51340"/>
    </source>
</evidence>
<dbReference type="InterPro" id="IPR011037">
    <property type="entry name" value="Pyrv_Knase-like_insert_dom_sf"/>
</dbReference>
<dbReference type="Pfam" id="PF00266">
    <property type="entry name" value="Aminotran_5"/>
    <property type="match status" value="1"/>
</dbReference>
<dbReference type="InterPro" id="IPR015424">
    <property type="entry name" value="PyrdxlP-dep_Trfase"/>
</dbReference>
<accession>A0A914DNL3</accession>
<sequence>MATHERIYLDYAGTNLTTSEQLDAIVTSLKQLSLANPHSRHYSGQLTGDIVDAARRKILEFFGTSSKEYSVIFTGNTTHALKTVVENFDFGTKPNFEDEGKCVQTDLEYALNGRSTLMTFRDAHTSVIGLREIASCEQVIITESESLEEFLQSREKLSQNGDLHESNQSKNLFVMTAASNFCGRKYDLSMINRLQKVLGSNWAVCLDAAAWVGSSPLKLGDDCRPEFVAFSFYKMFGFPTGLAVLLVRNDRDYLLKKRYFGGGTIKYALLDQFQFEFKDQFYKRFEEGTLNFGSIVTLRHGFDDLERFGGIKKIQEHCMQLAERAYRMLTTKKHANGQPLAVIYGAGWKHINTPSLMSNQAPTVAFNLLRDDGSFVGFLEVEKMCDLFGIELRTGCFCNIGACASYLSLDSAMLEKYFLMGKSCGDETDLIDGKPIGADLDVFETMLDCCFLSSKPARGISSNTRLQSNFARLSNIFVYPVKSCAPIVPKRWKISNNGLLYDRNWMIVSANGTPMTQKRYPALCSIVTEIAQNQLVLKDRNSNRKPCVLPLSQNDSNVSEKIVCVNSLNTIDCGNNVSDWLKELHPSLADGARLVQIRDDEKRLYGLTGRLNEKRLRRTDVLDSYDSLNGELEKSDSNQNFSNQADFLLICKRSVEAIAERVGLDPETVMKRFRPNFVLEHAGDPFDEDHFKQLFIGSAKFEVVGKCTRCQMICIDQETGEKDPNILIALRDIRLGDKMTFGVYLKHAPTTIEQDIVVGNAVKIVRN</sequence>
<evidence type="ECO:0000313" key="4">
    <source>
        <dbReference type="WBParaSite" id="ACRNAN_scaffold3027.g28528.t1"/>
    </source>
</evidence>
<dbReference type="InterPro" id="IPR005302">
    <property type="entry name" value="MoCF_Sase_C"/>
</dbReference>
<dbReference type="PROSITE" id="PS51340">
    <property type="entry name" value="MOSC"/>
    <property type="match status" value="1"/>
</dbReference>
<dbReference type="Pfam" id="PF03473">
    <property type="entry name" value="MOSC"/>
    <property type="match status" value="1"/>
</dbReference>
<evidence type="ECO:0000313" key="3">
    <source>
        <dbReference type="Proteomes" id="UP000887540"/>
    </source>
</evidence>
<feature type="domain" description="MOSC" evidence="2">
    <location>
        <begin position="592"/>
        <end position="765"/>
    </location>
</feature>
<dbReference type="WBParaSite" id="ACRNAN_scaffold3027.g28528.t1">
    <property type="protein sequence ID" value="ACRNAN_scaffold3027.g28528.t1"/>
    <property type="gene ID" value="ACRNAN_scaffold3027.g28528"/>
</dbReference>
<name>A0A914DNL3_9BILA</name>
<dbReference type="Pfam" id="PF03476">
    <property type="entry name" value="MOSC_N"/>
    <property type="match status" value="1"/>
</dbReference>
<protein>
    <submittedName>
        <fullName evidence="4">MOSC domain-containing protein</fullName>
    </submittedName>
</protein>
<dbReference type="GO" id="GO:0030151">
    <property type="term" value="F:molybdenum ion binding"/>
    <property type="evidence" value="ECO:0007669"/>
    <property type="project" value="InterPro"/>
</dbReference>
<reference evidence="4" key="1">
    <citation type="submission" date="2022-11" db="UniProtKB">
        <authorList>
            <consortium name="WormBaseParasite"/>
        </authorList>
    </citation>
    <scope>IDENTIFICATION</scope>
</reference>
<proteinExistence type="predicted"/>
<keyword evidence="1" id="KW-0501">Molybdenum cofactor biosynthesis</keyword>
<dbReference type="SUPFAM" id="SSF50800">
    <property type="entry name" value="PK beta-barrel domain-like"/>
    <property type="match status" value="1"/>
</dbReference>
<dbReference type="AlphaFoldDB" id="A0A914DNL3"/>
<dbReference type="GO" id="GO:0030170">
    <property type="term" value="F:pyridoxal phosphate binding"/>
    <property type="evidence" value="ECO:0007669"/>
    <property type="project" value="InterPro"/>
</dbReference>
<dbReference type="Gene3D" id="3.90.1150.10">
    <property type="entry name" value="Aspartate Aminotransferase, domain 1"/>
    <property type="match status" value="1"/>
</dbReference>